<dbReference type="InterPro" id="IPR005561">
    <property type="entry name" value="ANTAR"/>
</dbReference>
<feature type="domain" description="ANTAR" evidence="1">
    <location>
        <begin position="105"/>
        <end position="166"/>
    </location>
</feature>
<dbReference type="InterPro" id="IPR011006">
    <property type="entry name" value="CheY-like_superfamily"/>
</dbReference>
<dbReference type="RefSeq" id="WP_067361962.1">
    <property type="nucleotide sequence ID" value="NZ_BDQI01000001.1"/>
</dbReference>
<dbReference type="EMBL" id="BDQI01000001">
    <property type="protein sequence ID" value="GAX48761.1"/>
    <property type="molecule type" value="Genomic_DNA"/>
</dbReference>
<organism evidence="2 3">
    <name type="scientific">Streptomyces olivochromogenes</name>
    <dbReference type="NCBI Taxonomy" id="1963"/>
    <lineage>
        <taxon>Bacteria</taxon>
        <taxon>Bacillati</taxon>
        <taxon>Actinomycetota</taxon>
        <taxon>Actinomycetes</taxon>
        <taxon>Kitasatosporales</taxon>
        <taxon>Streptomycetaceae</taxon>
        <taxon>Streptomyces</taxon>
    </lineage>
</organism>
<dbReference type="Proteomes" id="UP000217446">
    <property type="component" value="Unassembled WGS sequence"/>
</dbReference>
<evidence type="ECO:0000313" key="3">
    <source>
        <dbReference type="Proteomes" id="UP000217446"/>
    </source>
</evidence>
<proteinExistence type="predicted"/>
<dbReference type="STRING" id="1963.AQJ27_04755"/>
<protein>
    <submittedName>
        <fullName evidence="2">Transcriptional regulator</fullName>
    </submittedName>
</protein>
<reference evidence="3" key="1">
    <citation type="submission" date="2017-05" db="EMBL/GenBank/DDBJ databases">
        <title>Streptomyces olivochromogenes NBRC 3561 whole genome shotgun sequence.</title>
        <authorList>
            <person name="Dohra H."/>
            <person name="Kodani S."/>
        </authorList>
    </citation>
    <scope>NUCLEOTIDE SEQUENCE [LARGE SCALE GENOMIC DNA]</scope>
    <source>
        <strain evidence="3">NBRC 3561</strain>
    </source>
</reference>
<accession>A0A250V3J5</accession>
<dbReference type="AlphaFoldDB" id="A0A250V3J5"/>
<dbReference type="Gene3D" id="1.10.10.10">
    <property type="entry name" value="Winged helix-like DNA-binding domain superfamily/Winged helix DNA-binding domain"/>
    <property type="match status" value="1"/>
</dbReference>
<comment type="caution">
    <text evidence="2">The sequence shown here is derived from an EMBL/GenBank/DDBJ whole genome shotgun (WGS) entry which is preliminary data.</text>
</comment>
<keyword evidence="3" id="KW-1185">Reference proteome</keyword>
<dbReference type="SUPFAM" id="SSF52172">
    <property type="entry name" value="CheY-like"/>
    <property type="match status" value="1"/>
</dbReference>
<dbReference type="SMART" id="SM01012">
    <property type="entry name" value="ANTAR"/>
    <property type="match status" value="1"/>
</dbReference>
<dbReference type="InterPro" id="IPR036388">
    <property type="entry name" value="WH-like_DNA-bd_sf"/>
</dbReference>
<evidence type="ECO:0000313" key="2">
    <source>
        <dbReference type="EMBL" id="GAX48761.1"/>
    </source>
</evidence>
<dbReference type="PROSITE" id="PS50921">
    <property type="entry name" value="ANTAR"/>
    <property type="match status" value="1"/>
</dbReference>
<dbReference type="Pfam" id="PF03861">
    <property type="entry name" value="ANTAR"/>
    <property type="match status" value="1"/>
</dbReference>
<dbReference type="GO" id="GO:0003723">
    <property type="term" value="F:RNA binding"/>
    <property type="evidence" value="ECO:0007669"/>
    <property type="project" value="InterPro"/>
</dbReference>
<name>A0A250V3J5_STROL</name>
<sequence length="177" mass="18705">MYRGLAALPVGGAGLSAMPGTAASHPLCGTDGIGEQLEELQLTLGQGPCVDAFLHGSAVLTPDPLTGELRHRWAVFADAAVEAGARALFAPPLRMGAISPGERSSRRSTVLDEQLQTALNGRVLIEQAKGKLAERRGIYMEQAFTALRGYARSRNRRLSDVARAFIDDSEPLPGLGA</sequence>
<evidence type="ECO:0000259" key="1">
    <source>
        <dbReference type="PROSITE" id="PS50921"/>
    </source>
</evidence>
<gene>
    <name evidence="2" type="ORF">SO3561_00242</name>
</gene>